<evidence type="ECO:0008006" key="4">
    <source>
        <dbReference type="Google" id="ProtNLM"/>
    </source>
</evidence>
<proteinExistence type="predicted"/>
<dbReference type="eggNOG" id="COG3250">
    <property type="taxonomic scope" value="Bacteria"/>
</dbReference>
<keyword evidence="1" id="KW-1133">Transmembrane helix</keyword>
<reference evidence="2 3" key="2">
    <citation type="submission" date="2009-02" db="EMBL/GenBank/DDBJ databases">
        <title>Draft genome sequence of Clostridium methylpentosum (DSM 5476).</title>
        <authorList>
            <person name="Sudarsanam P."/>
            <person name="Ley R."/>
            <person name="Guruge J."/>
            <person name="Turnbaugh P.J."/>
            <person name="Mahowald M."/>
            <person name="Liep D."/>
            <person name="Gordon J."/>
        </authorList>
    </citation>
    <scope>NUCLEOTIDE SEQUENCE [LARGE SCALE GENOMIC DNA]</scope>
    <source>
        <strain evidence="2 3">DSM 5476</strain>
    </source>
</reference>
<keyword evidence="1" id="KW-0812">Transmembrane</keyword>
<dbReference type="PANTHER" id="PTHR36848:SF2">
    <property type="entry name" value="SECRETED PROTEIN"/>
    <property type="match status" value="1"/>
</dbReference>
<evidence type="ECO:0000313" key="3">
    <source>
        <dbReference type="Proteomes" id="UP000003340"/>
    </source>
</evidence>
<feature type="transmembrane region" description="Helical" evidence="1">
    <location>
        <begin position="1258"/>
        <end position="1276"/>
    </location>
</feature>
<dbReference type="Proteomes" id="UP000003340">
    <property type="component" value="Unassembled WGS sequence"/>
</dbReference>
<protein>
    <recommendedName>
        <fullName evidence="4">Glycosyl hydrolase family 2, sugar binding domain protein</fullName>
    </recommendedName>
</protein>
<keyword evidence="3" id="KW-1185">Reference proteome</keyword>
<sequence length="1281" mass="137890">MKEMINIRQKLLSLILAAALTMGTISGGLLTASAAGETATGSFAQSFADPSAAQSMKVRTWWPSADIDPEMIWQEVKEIKQAGFGCIELIGITEGYLSDAVDAERYGWSSEGWNDSVEVLIEAAEHYGISVDLTIGPRWPAGVPGLDLNSDASSKKLAASTTHFTVDGQPQNSFAIPSAPANAASDPQLVTIVVAQTSGTLEGASEYGIDETTLQVIDDAAIDLQNGTFSWTPGEQGEWTIFAYYSVATGQTSGDTSPTAYVIDHFSLEGTQAILDYWDNHMMTDEIREHFAQYGGNMFEDSLELTGVDLPWSTALESYFTQNLGYDIKQYLPLIMGQFSVRGGSNEKYTAADSKMQEELFSDYFNNLSDMYIENHIKVVQEWCAGHNIKYRAQAQGTSDNGWVDSIEAASYLDVAEGESLGMAKCPDSFRSLAGAANMGGTELVSVELGATFGGSYQVTWQMLLELLNRTASAGANQFVLHGFPTQSQQCSKNKWPGWQPFDDPKFSEAWNNRQPSWDYMKEGFVDYVSRLQTFLQYGSADVDFAVYRADLGIRTDEGYTKGVLYLDGNVPGDNPVTDRGYSYNYISPGNFALDTAVVENGVFNPDYAGYRALVINNEQSMELSAAQQILTYAKAGLPIILVGTTPVKDGTYSTDADNEVQAIFAELSALSTTVSIAEEDDLPAALAQLGILPSVRYSSPVKLAAQHRVSDKADLYYLYNHSTSDDYASNDIYHDDAAAITTTLTLEGTGQPYSLNPWTGEITPILAYTDNGNGTISLDVTVQDSEVLLIGITSDTTLFGEFDLVSAANNSGVGQLLYEDGRVVYRTTEPTSYDVTVGGETITGSVDEVASPFALNDWTLTVTSYEPGDNAQNDVYDTKKVELGPYSLNGLTDWSQIEGLENSSGQGLYTATFIVEGDCDGALLDLGATYDNILEVTLNGSVLPNVDQYNPTLDLGRFLTEGENTLTVRTGTTLAKAVRASGGYANARDAYASFPTTYGLLGGVTVTPYRDVVVSVPEDQQADKSILNKVIAYAEEEAESEAFDNVIQDVQVSFAAALKDAQMVAANIGATQQEVDAAWQSLMTEIHKLGFVRGDKTGLGELIELANSFNAQIDRYTPATAQPFAEALADANTVYADGNAMQEDVETAESTLLNAMMNLRYRADKSVLEAVLAQAAELDTTAFTAQSVATFNTANEEAKAVYGNENAQQEEVNAAADNLSVAIDSLVAVGAETEGETVRGDIAMTTASGNAKTGDSAPAAVAFALLALVSTGFVWNKKKK</sequence>
<dbReference type="STRING" id="537013.CLOSTMETH_02970"/>
<organism evidence="2 3">
    <name type="scientific">[Clostridium] methylpentosum DSM 5476</name>
    <dbReference type="NCBI Taxonomy" id="537013"/>
    <lineage>
        <taxon>Bacteria</taxon>
        <taxon>Bacillati</taxon>
        <taxon>Bacillota</taxon>
        <taxon>Clostridia</taxon>
        <taxon>Eubacteriales</taxon>
        <taxon>Oscillospiraceae</taxon>
        <taxon>Oscillospiraceae incertae sedis</taxon>
    </lineage>
</organism>
<accession>C0EGH7</accession>
<reference evidence="2 3" key="1">
    <citation type="submission" date="2009-01" db="EMBL/GenBank/DDBJ databases">
        <authorList>
            <person name="Fulton L."/>
            <person name="Clifton S."/>
            <person name="Fulton B."/>
            <person name="Xu J."/>
            <person name="Minx P."/>
            <person name="Pepin K.H."/>
            <person name="Johnson M."/>
            <person name="Bhonagiri V."/>
            <person name="Nash W.E."/>
            <person name="Mardis E.R."/>
            <person name="Wilson R.K."/>
        </authorList>
    </citation>
    <scope>NUCLEOTIDE SEQUENCE [LARGE SCALE GENOMIC DNA]</scope>
    <source>
        <strain evidence="2 3">DSM 5476</strain>
    </source>
</reference>
<dbReference type="Gene3D" id="1.20.1270.90">
    <property type="entry name" value="AF1782-like"/>
    <property type="match status" value="3"/>
</dbReference>
<dbReference type="InterPro" id="IPR053161">
    <property type="entry name" value="Ulvan_degrading_GH"/>
</dbReference>
<dbReference type="Pfam" id="PF17132">
    <property type="entry name" value="Glyco_hydro_106"/>
    <property type="match status" value="1"/>
</dbReference>
<name>C0EGH7_9FIRM</name>
<keyword evidence="1" id="KW-0472">Membrane</keyword>
<evidence type="ECO:0000313" key="2">
    <source>
        <dbReference type="EMBL" id="EEG29453.1"/>
    </source>
</evidence>
<dbReference type="PANTHER" id="PTHR36848">
    <property type="entry name" value="DNA-BINDING PROTEIN (PUTATIVE SECRETED PROTEIN)-RELATED"/>
    <property type="match status" value="1"/>
</dbReference>
<dbReference type="Pfam" id="PF07554">
    <property type="entry name" value="FIVAR"/>
    <property type="match status" value="3"/>
</dbReference>
<dbReference type="HOGENOM" id="CLU_003772_0_1_9"/>
<gene>
    <name evidence="2" type="ORF">CLOSTMETH_02970</name>
</gene>
<dbReference type="EMBL" id="ACEC01000102">
    <property type="protein sequence ID" value="EEG29453.1"/>
    <property type="molecule type" value="Genomic_DNA"/>
</dbReference>
<dbReference type="eggNOG" id="COG1538">
    <property type="taxonomic scope" value="Bacteria"/>
</dbReference>
<evidence type="ECO:0000256" key="1">
    <source>
        <dbReference type="SAM" id="Phobius"/>
    </source>
</evidence>
<comment type="caution">
    <text evidence="2">The sequence shown here is derived from an EMBL/GenBank/DDBJ whole genome shotgun (WGS) entry which is preliminary data.</text>
</comment>